<gene>
    <name evidence="2" type="ORF">Rsub_12296</name>
</gene>
<evidence type="ECO:0000256" key="1">
    <source>
        <dbReference type="SAM" id="MobiDB-lite"/>
    </source>
</evidence>
<keyword evidence="3" id="KW-1185">Reference proteome</keyword>
<dbReference type="OrthoDB" id="540862at2759"/>
<dbReference type="EMBL" id="BDRX01000165">
    <property type="protein sequence ID" value="GBF99617.1"/>
    <property type="molecule type" value="Genomic_DNA"/>
</dbReference>
<evidence type="ECO:0000313" key="2">
    <source>
        <dbReference type="EMBL" id="GBF99617.1"/>
    </source>
</evidence>
<dbReference type="Proteomes" id="UP000247498">
    <property type="component" value="Unassembled WGS sequence"/>
</dbReference>
<protein>
    <submittedName>
        <fullName evidence="2">Uncharacterized protein</fullName>
    </submittedName>
</protein>
<name>A0A2V0PQ52_9CHLO</name>
<reference evidence="2 3" key="1">
    <citation type="journal article" date="2018" name="Sci. Rep.">
        <title>Raphidocelis subcapitata (=Pseudokirchneriella subcapitata) provides an insight into genome evolution and environmental adaptations in the Sphaeropleales.</title>
        <authorList>
            <person name="Suzuki S."/>
            <person name="Yamaguchi H."/>
            <person name="Nakajima N."/>
            <person name="Kawachi M."/>
        </authorList>
    </citation>
    <scope>NUCLEOTIDE SEQUENCE [LARGE SCALE GENOMIC DNA]</scope>
    <source>
        <strain evidence="2 3">NIES-35</strain>
    </source>
</reference>
<organism evidence="2 3">
    <name type="scientific">Raphidocelis subcapitata</name>
    <dbReference type="NCBI Taxonomy" id="307507"/>
    <lineage>
        <taxon>Eukaryota</taxon>
        <taxon>Viridiplantae</taxon>
        <taxon>Chlorophyta</taxon>
        <taxon>core chlorophytes</taxon>
        <taxon>Chlorophyceae</taxon>
        <taxon>CS clade</taxon>
        <taxon>Sphaeropleales</taxon>
        <taxon>Selenastraceae</taxon>
        <taxon>Raphidocelis</taxon>
    </lineage>
</organism>
<dbReference type="STRING" id="307507.A0A2V0PQ52"/>
<evidence type="ECO:0000313" key="3">
    <source>
        <dbReference type="Proteomes" id="UP000247498"/>
    </source>
</evidence>
<feature type="region of interest" description="Disordered" evidence="1">
    <location>
        <begin position="39"/>
        <end position="58"/>
    </location>
</feature>
<proteinExistence type="predicted"/>
<comment type="caution">
    <text evidence="2">The sequence shown here is derived from an EMBL/GenBank/DDBJ whole genome shotgun (WGS) entry which is preliminary data.</text>
</comment>
<sequence>MASMMAVRPFGSVAAAGAQRPARGAVRVFAAGDEGARRGNLRGRFSRRPRVDPDRPEFKDFLPLPKPAHLVYIKPTVAVVTDVASRASVGLKMTVGTNQLERYVVEYYSKKL</sequence>
<dbReference type="AlphaFoldDB" id="A0A2V0PQ52"/>
<feature type="compositionally biased region" description="Basic residues" evidence="1">
    <location>
        <begin position="39"/>
        <end position="48"/>
    </location>
</feature>
<feature type="compositionally biased region" description="Basic and acidic residues" evidence="1">
    <location>
        <begin position="49"/>
        <end position="58"/>
    </location>
</feature>
<accession>A0A2V0PQ52</accession>
<dbReference type="InParanoid" id="A0A2V0PQ52"/>